<protein>
    <recommendedName>
        <fullName evidence="7">Sodium/nucleoside cotransporter</fullName>
    </recommendedName>
</protein>
<comment type="subcellular location">
    <subcellularLocation>
        <location evidence="1">Cell membrane</location>
        <topology evidence="1">Multi-pass membrane protein</topology>
    </subcellularLocation>
</comment>
<evidence type="ECO:0000256" key="6">
    <source>
        <dbReference type="ARBA" id="ARBA00023136"/>
    </source>
</evidence>
<keyword evidence="3" id="KW-1003">Cell membrane</keyword>
<dbReference type="InterPro" id="IPR008276">
    <property type="entry name" value="C_nuclsd_transpt"/>
</dbReference>
<feature type="transmembrane region" description="Helical" evidence="7">
    <location>
        <begin position="360"/>
        <end position="381"/>
    </location>
</feature>
<sequence length="603" mass="65310">MSFLTSSPVKRTYVPGPDDSGVSVQLGDLTTISTESGELDPLDPEETKEAAINIEDAKLLKLSTVFFIVTDVDVDYISYDTSSSIIEIMKQKYGHILTRIVYVVLAALYTTFFTSAIVLSAMKVCGHDVRPLIYLTVAVLVIIIAWFVKSKFRSEIKAAVITPAERIMQQYWYILKWILSVTPVLGIIAIVVTTALKQPSNLMSLVGWTFCAVLLLVCSRAPRKVNWRPVLGGFALQFYFAALILKWDKSYELFNTIGDMFTKFLSYSDYGATFVFGNLDDHFFAFKVLPVIIFFSCVITMLYYLGVMQAVISKIAFVMRVTLGTTAAESLCAAGNIFVGQTEAPIMIRPFLSIMTRSELHAVLVAGFATIAGGVMAAYILKGVSATHLITASVMNAPAALAVSKLLYPELGHSQIANMKKAIQEKQPFNNVVEAAAAGASAAISLVANVGANLIAFVALLYFANSLISWFGAFVCFPELSFEVICSYALMPLAYIMGVEWKDAGAVAKLIGIKTFLNEFVAYDSLAKMIKERTECSGGSVLSVRSEIIATYALCGFANLSSIGIQLGGLGPMAPNRLGDLAQIAVSALFGGIITNLMTACIA</sequence>
<dbReference type="PANTHER" id="PTHR10590">
    <property type="entry name" value="SODIUM/NUCLEOSIDE COTRANSPORTER"/>
    <property type="match status" value="1"/>
</dbReference>
<dbReference type="InterPro" id="IPR011657">
    <property type="entry name" value="CNT_C_dom"/>
</dbReference>
<evidence type="ECO:0000256" key="3">
    <source>
        <dbReference type="ARBA" id="ARBA00022475"/>
    </source>
</evidence>
<evidence type="ECO:0000256" key="2">
    <source>
        <dbReference type="ARBA" id="ARBA00009033"/>
    </source>
</evidence>
<evidence type="ECO:0000256" key="4">
    <source>
        <dbReference type="ARBA" id="ARBA00022692"/>
    </source>
</evidence>
<keyword evidence="6 7" id="KW-0472">Membrane</keyword>
<feature type="transmembrane region" description="Helical" evidence="7">
    <location>
        <begin position="230"/>
        <end position="247"/>
    </location>
</feature>
<feature type="transmembrane region" description="Helical" evidence="7">
    <location>
        <begin position="202"/>
        <end position="218"/>
    </location>
</feature>
<keyword evidence="5 7" id="KW-1133">Transmembrane helix</keyword>
<dbReference type="Pfam" id="PF07662">
    <property type="entry name" value="Nucleos_tra2_C"/>
    <property type="match status" value="1"/>
</dbReference>
<dbReference type="AlphaFoldDB" id="A0A8S3Z591"/>
<dbReference type="InterPro" id="IPR018270">
    <property type="entry name" value="C_nuclsd_transpt_met_bac"/>
</dbReference>
<feature type="transmembrane region" description="Helical" evidence="7">
    <location>
        <begin position="174"/>
        <end position="196"/>
    </location>
</feature>
<evidence type="ECO:0000259" key="9">
    <source>
        <dbReference type="Pfam" id="PF07662"/>
    </source>
</evidence>
<feature type="non-terminal residue" evidence="11">
    <location>
        <position position="1"/>
    </location>
</feature>
<dbReference type="Pfam" id="PF07670">
    <property type="entry name" value="Gate"/>
    <property type="match status" value="1"/>
</dbReference>
<comment type="similarity">
    <text evidence="2 7">Belongs to the concentrative nucleoside transporter (CNT) (TC 2.A.41) family.</text>
</comment>
<reference evidence="11" key="1">
    <citation type="submission" date="2021-04" db="EMBL/GenBank/DDBJ databases">
        <authorList>
            <consortium name="Molecular Ecology Group"/>
        </authorList>
    </citation>
    <scope>NUCLEOTIDE SEQUENCE</scope>
</reference>
<feature type="transmembrane region" description="Helical" evidence="7">
    <location>
        <begin position="549"/>
        <end position="569"/>
    </location>
</feature>
<feature type="transmembrane region" description="Helical" evidence="7">
    <location>
        <begin position="100"/>
        <end position="119"/>
    </location>
</feature>
<feature type="transmembrane region" description="Helical" evidence="7">
    <location>
        <begin position="131"/>
        <end position="148"/>
    </location>
</feature>
<feature type="transmembrane region" description="Helical" evidence="7">
    <location>
        <begin position="581"/>
        <end position="602"/>
    </location>
</feature>
<dbReference type="NCBIfam" id="TIGR00804">
    <property type="entry name" value="nupC"/>
    <property type="match status" value="1"/>
</dbReference>
<dbReference type="Pfam" id="PF01773">
    <property type="entry name" value="Nucleos_tra2_N"/>
    <property type="match status" value="1"/>
</dbReference>
<dbReference type="Proteomes" id="UP000678393">
    <property type="component" value="Unassembled WGS sequence"/>
</dbReference>
<evidence type="ECO:0000313" key="12">
    <source>
        <dbReference type="Proteomes" id="UP000678393"/>
    </source>
</evidence>
<evidence type="ECO:0000256" key="7">
    <source>
        <dbReference type="RuleBase" id="RU362018"/>
    </source>
</evidence>
<dbReference type="EMBL" id="CAJHNH020001535">
    <property type="protein sequence ID" value="CAG5123478.1"/>
    <property type="molecule type" value="Genomic_DNA"/>
</dbReference>
<gene>
    <name evidence="11" type="ORF">CUNI_LOCUS9036</name>
</gene>
<feature type="transmembrane region" description="Helical" evidence="7">
    <location>
        <begin position="429"/>
        <end position="448"/>
    </location>
</feature>
<evidence type="ECO:0000256" key="5">
    <source>
        <dbReference type="ARBA" id="ARBA00022989"/>
    </source>
</evidence>
<keyword evidence="4 7" id="KW-0812">Transmembrane</keyword>
<feature type="transmembrane region" description="Helical" evidence="7">
    <location>
        <begin position="454"/>
        <end position="477"/>
    </location>
</feature>
<feature type="domain" description="Nucleoside transporter/FeoB GTPase Gate" evidence="10">
    <location>
        <begin position="285"/>
        <end position="381"/>
    </location>
</feature>
<dbReference type="InterPro" id="IPR002668">
    <property type="entry name" value="CNT_N_dom"/>
</dbReference>
<feature type="transmembrane region" description="Helical" evidence="7">
    <location>
        <begin position="284"/>
        <end position="305"/>
    </location>
</feature>
<feature type="domain" description="Concentrative nucleoside transporter N-terminal" evidence="8">
    <location>
        <begin position="207"/>
        <end position="279"/>
    </location>
</feature>
<name>A0A8S3Z591_9EUPU</name>
<dbReference type="GO" id="GO:0005886">
    <property type="term" value="C:plasma membrane"/>
    <property type="evidence" value="ECO:0007669"/>
    <property type="project" value="UniProtKB-SubCell"/>
</dbReference>
<evidence type="ECO:0000256" key="1">
    <source>
        <dbReference type="ARBA" id="ARBA00004651"/>
    </source>
</evidence>
<feature type="domain" description="Concentrative nucleoside transporter C-terminal" evidence="9">
    <location>
        <begin position="388"/>
        <end position="603"/>
    </location>
</feature>
<evidence type="ECO:0000259" key="10">
    <source>
        <dbReference type="Pfam" id="PF07670"/>
    </source>
</evidence>
<keyword evidence="12" id="KW-1185">Reference proteome</keyword>
<comment type="caution">
    <text evidence="11">The sequence shown here is derived from an EMBL/GenBank/DDBJ whole genome shotgun (WGS) entry which is preliminary data.</text>
</comment>
<dbReference type="PANTHER" id="PTHR10590:SF4">
    <property type="entry name" value="SOLUTE CARRIER FAMILY 28 MEMBER 3"/>
    <property type="match status" value="1"/>
</dbReference>
<proteinExistence type="inferred from homology"/>
<evidence type="ECO:0000313" key="11">
    <source>
        <dbReference type="EMBL" id="CAG5123478.1"/>
    </source>
</evidence>
<dbReference type="GO" id="GO:0005415">
    <property type="term" value="F:nucleoside:sodium symporter activity"/>
    <property type="evidence" value="ECO:0007669"/>
    <property type="project" value="TreeGrafter"/>
</dbReference>
<evidence type="ECO:0000259" key="8">
    <source>
        <dbReference type="Pfam" id="PF01773"/>
    </source>
</evidence>
<dbReference type="InterPro" id="IPR011642">
    <property type="entry name" value="Gate_dom"/>
</dbReference>
<accession>A0A8S3Z591</accession>
<dbReference type="OrthoDB" id="6075923at2759"/>
<organism evidence="11 12">
    <name type="scientific">Candidula unifasciata</name>
    <dbReference type="NCBI Taxonomy" id="100452"/>
    <lineage>
        <taxon>Eukaryota</taxon>
        <taxon>Metazoa</taxon>
        <taxon>Spiralia</taxon>
        <taxon>Lophotrochozoa</taxon>
        <taxon>Mollusca</taxon>
        <taxon>Gastropoda</taxon>
        <taxon>Heterobranchia</taxon>
        <taxon>Euthyneura</taxon>
        <taxon>Panpulmonata</taxon>
        <taxon>Eupulmonata</taxon>
        <taxon>Stylommatophora</taxon>
        <taxon>Helicina</taxon>
        <taxon>Helicoidea</taxon>
        <taxon>Geomitridae</taxon>
        <taxon>Candidula</taxon>
    </lineage>
</organism>
<keyword evidence="7" id="KW-0813">Transport</keyword>